<comment type="similarity">
    <text evidence="1">Belongs to the WD repeat WDR55 family.</text>
</comment>
<reference evidence="7 8" key="1">
    <citation type="submission" date="2019-09" db="EMBL/GenBank/DDBJ databases">
        <title>Draft genome of the ectomycorrhizal ascomycete Sphaerosporella brunnea.</title>
        <authorList>
            <consortium name="DOE Joint Genome Institute"/>
            <person name="Benucci G.M."/>
            <person name="Marozzi G."/>
            <person name="Antonielli L."/>
            <person name="Sanchez S."/>
            <person name="Marco P."/>
            <person name="Wang X."/>
            <person name="Falini L.B."/>
            <person name="Barry K."/>
            <person name="Haridas S."/>
            <person name="Lipzen A."/>
            <person name="Labutti K."/>
            <person name="Grigoriev I.V."/>
            <person name="Murat C."/>
            <person name="Martin F."/>
            <person name="Albertini E."/>
            <person name="Donnini D."/>
            <person name="Bonito G."/>
        </authorList>
    </citation>
    <scope>NUCLEOTIDE SEQUENCE [LARGE SCALE GENOMIC DNA]</scope>
    <source>
        <strain evidence="7 8">Sb_GMNB300</strain>
    </source>
</reference>
<dbReference type="SMART" id="SM00320">
    <property type="entry name" value="WD40"/>
    <property type="match status" value="4"/>
</dbReference>
<evidence type="ECO:0000256" key="3">
    <source>
        <dbReference type="ARBA" id="ARBA00022737"/>
    </source>
</evidence>
<keyword evidence="2" id="KW-0853">WD repeat</keyword>
<dbReference type="Gene3D" id="2.130.10.10">
    <property type="entry name" value="YVTN repeat-like/Quinoprotein amine dehydrogenase"/>
    <property type="match status" value="2"/>
</dbReference>
<evidence type="ECO:0000313" key="8">
    <source>
        <dbReference type="Proteomes" id="UP000326924"/>
    </source>
</evidence>
<dbReference type="EMBL" id="VXIS01000136">
    <property type="protein sequence ID" value="KAA8902107.1"/>
    <property type="molecule type" value="Genomic_DNA"/>
</dbReference>
<evidence type="ECO:0000256" key="1">
    <source>
        <dbReference type="ARBA" id="ARBA00007625"/>
    </source>
</evidence>
<dbReference type="Proteomes" id="UP000326924">
    <property type="component" value="Unassembled WGS sequence"/>
</dbReference>
<dbReference type="InterPro" id="IPR036322">
    <property type="entry name" value="WD40_repeat_dom_sf"/>
</dbReference>
<evidence type="ECO:0000256" key="4">
    <source>
        <dbReference type="ARBA" id="ARBA00039238"/>
    </source>
</evidence>
<organism evidence="7 8">
    <name type="scientific">Sphaerosporella brunnea</name>
    <dbReference type="NCBI Taxonomy" id="1250544"/>
    <lineage>
        <taxon>Eukaryota</taxon>
        <taxon>Fungi</taxon>
        <taxon>Dikarya</taxon>
        <taxon>Ascomycota</taxon>
        <taxon>Pezizomycotina</taxon>
        <taxon>Pezizomycetes</taxon>
        <taxon>Pezizales</taxon>
        <taxon>Pyronemataceae</taxon>
        <taxon>Sphaerosporella</taxon>
    </lineage>
</organism>
<feature type="region of interest" description="Disordered" evidence="6">
    <location>
        <begin position="42"/>
        <end position="68"/>
    </location>
</feature>
<keyword evidence="3" id="KW-0677">Repeat</keyword>
<evidence type="ECO:0000256" key="5">
    <source>
        <dbReference type="ARBA" id="ARBA00039514"/>
    </source>
</evidence>
<dbReference type="InParanoid" id="A0A5J5ES69"/>
<feature type="compositionally biased region" description="Acidic residues" evidence="6">
    <location>
        <begin position="358"/>
        <end position="369"/>
    </location>
</feature>
<accession>A0A5J5ES69</accession>
<keyword evidence="8" id="KW-1185">Reference proteome</keyword>
<dbReference type="InterPro" id="IPR015943">
    <property type="entry name" value="WD40/YVTN_repeat-like_dom_sf"/>
</dbReference>
<evidence type="ECO:0000256" key="2">
    <source>
        <dbReference type="ARBA" id="ARBA00022574"/>
    </source>
</evidence>
<dbReference type="InterPro" id="IPR050505">
    <property type="entry name" value="WDR55/POC1"/>
</dbReference>
<dbReference type="InterPro" id="IPR001680">
    <property type="entry name" value="WD40_rpt"/>
</dbReference>
<gene>
    <name evidence="7" type="ORF">FN846DRAFT_780680</name>
</gene>
<protein>
    <recommendedName>
        <fullName evidence="4">WD repeat-containing protein JIP5</fullName>
    </recommendedName>
    <alternativeName>
        <fullName evidence="5">WD repeat-containing protein jip5</fullName>
    </alternativeName>
</protein>
<sequence length="431" mass="45674">MAAYDSTNIQLPADLFALTAHPSAPLLTAALSSGHVYTYTWPRSSSSSTSDGDDDDDEATTFSPSKPAPSIVWKTRRHKGSCRSAVFSADGGVLYTTGTDGLLKAATSETGRVVSKAVLPNPSSDAPTTLLPLSPMHLLLGTDAGNVHLYDLRTQADFAGAAPAASWKAVHEDYISALLALPATAASTTGYSRQFVVSGDTSLSHLDARRPGKVLSRSEPQEDEILNMIYVANAPSKNTGGSEKVVTGTASGVVTTWNKGFWEDHQERIPLSRATSDSIDSLLALPVGYQVEGVGYGTFFAAGSGDGKVRIVKMGGNKTVATMAHSGLEEGVSALALDCEGRIVSGGGTVIKIWSPREEEEQQAEAEEEESKKRGKESDSDDDGSDRDEVDSEDSDDERERKKRKKKKRKGGKGKAKSAGVKNVNSFEGLD</sequence>
<dbReference type="OrthoDB" id="2288928at2759"/>
<evidence type="ECO:0000256" key="6">
    <source>
        <dbReference type="SAM" id="MobiDB-lite"/>
    </source>
</evidence>
<proteinExistence type="inferred from homology"/>
<dbReference type="PANTHER" id="PTHR44019">
    <property type="entry name" value="WD REPEAT-CONTAINING PROTEIN 55"/>
    <property type="match status" value="1"/>
</dbReference>
<dbReference type="SUPFAM" id="SSF50978">
    <property type="entry name" value="WD40 repeat-like"/>
    <property type="match status" value="1"/>
</dbReference>
<comment type="caution">
    <text evidence="7">The sequence shown here is derived from an EMBL/GenBank/DDBJ whole genome shotgun (WGS) entry which is preliminary data.</text>
</comment>
<dbReference type="AlphaFoldDB" id="A0A5J5ES69"/>
<feature type="compositionally biased region" description="Basic residues" evidence="6">
    <location>
        <begin position="401"/>
        <end position="416"/>
    </location>
</feature>
<dbReference type="PANTHER" id="PTHR44019:SF20">
    <property type="entry name" value="WD REPEAT-CONTAINING PROTEIN 55"/>
    <property type="match status" value="1"/>
</dbReference>
<name>A0A5J5ES69_9PEZI</name>
<evidence type="ECO:0000313" key="7">
    <source>
        <dbReference type="EMBL" id="KAA8902107.1"/>
    </source>
</evidence>
<feature type="region of interest" description="Disordered" evidence="6">
    <location>
        <begin position="354"/>
        <end position="431"/>
    </location>
</feature>
<feature type="compositionally biased region" description="Acidic residues" evidence="6">
    <location>
        <begin position="379"/>
        <end position="397"/>
    </location>
</feature>
<dbReference type="FunCoup" id="A0A5J5ES69">
    <property type="interactions" value="108"/>
</dbReference>